<evidence type="ECO:0000256" key="2">
    <source>
        <dbReference type="ARBA" id="ARBA00022603"/>
    </source>
</evidence>
<accession>A0AA38LXC0</accession>
<name>A0AA38LXC0_9TREE</name>
<dbReference type="EMBL" id="JAKWFO010000003">
    <property type="protein sequence ID" value="KAI9638368.1"/>
    <property type="molecule type" value="Genomic_DNA"/>
</dbReference>
<dbReference type="PIRSF" id="PIRSF037350">
    <property type="entry name" value="Mtase_ZK1128_prd"/>
    <property type="match status" value="1"/>
</dbReference>
<reference evidence="8" key="1">
    <citation type="journal article" date="2022" name="G3 (Bethesda)">
        <title>High quality genome of the basidiomycete yeast Dioszegia hungarica PDD-24b-2 isolated from cloud water.</title>
        <authorList>
            <person name="Jarrige D."/>
            <person name="Haridas S."/>
            <person name="Bleykasten-Grosshans C."/>
            <person name="Joly M."/>
            <person name="Nadalig T."/>
            <person name="Sancelme M."/>
            <person name="Vuilleumier S."/>
            <person name="Grigoriev I.V."/>
            <person name="Amato P."/>
            <person name="Bringel F."/>
        </authorList>
    </citation>
    <scope>NUCLEOTIDE SEQUENCE</scope>
    <source>
        <strain evidence="8">PDD-24b-2</strain>
    </source>
</reference>
<dbReference type="GeneID" id="77725742"/>
<evidence type="ECO:0000313" key="8">
    <source>
        <dbReference type="EMBL" id="KAI9638368.1"/>
    </source>
</evidence>
<evidence type="ECO:0000256" key="3">
    <source>
        <dbReference type="ARBA" id="ARBA00022679"/>
    </source>
</evidence>
<feature type="region of interest" description="Disordered" evidence="7">
    <location>
        <begin position="218"/>
        <end position="241"/>
    </location>
</feature>
<proteinExistence type="inferred from homology"/>
<evidence type="ECO:0000256" key="1">
    <source>
        <dbReference type="ARBA" id="ARBA00005878"/>
    </source>
</evidence>
<dbReference type="InterPro" id="IPR029063">
    <property type="entry name" value="SAM-dependent_MTases_sf"/>
</dbReference>
<dbReference type="InterPro" id="IPR017182">
    <property type="entry name" value="METTL16/PsiM"/>
</dbReference>
<evidence type="ECO:0008006" key="10">
    <source>
        <dbReference type="Google" id="ProtNLM"/>
    </source>
</evidence>
<dbReference type="Gene3D" id="3.40.50.150">
    <property type="entry name" value="Vaccinia Virus protein VP39"/>
    <property type="match status" value="1"/>
</dbReference>
<evidence type="ECO:0000313" key="9">
    <source>
        <dbReference type="Proteomes" id="UP001164286"/>
    </source>
</evidence>
<dbReference type="Pfam" id="PF05971">
    <property type="entry name" value="Methyltransf_10"/>
    <property type="match status" value="1"/>
</dbReference>
<keyword evidence="9" id="KW-1185">Reference proteome</keyword>
<evidence type="ECO:0000256" key="6">
    <source>
        <dbReference type="PIRSR" id="PIRSR037350-1"/>
    </source>
</evidence>
<sequence>MHPLNPYLAKKPDFAHLASLHPSFKPYVTVSPDGYASIDFQDPTALRALTRALLKEDWGYDVELREDRLCPTLTSYRLDYLYHILDIEPYLSSSDASSPESSASGSRPLRVLDIGTGHIAIYPLLLRHLRPTARIIATELDAVSFHHAVKTRLYNEILPASISILRPSPDQPILFPIFDGLANSYSTSREAGEGDSSSKEADKWDFVICNPPFFGSEDEMREGREAKQKGAPAAPTASDNELITPGGEVQFVGQMIRESLQLREACQWYTSLIGKYSSLMTLVEQLKGAKIDNYFIHSIKQSRTTRWILGWSFGSIRLPDSITRVDLIPGTSFAKLLAPPNSFGLTPEPPLSTEILRDRIEGILRDVQLFPPIPSSTACAQSAAETEDTPSTGAQSTAADNANVIAIAPISNTWSRAARRQAARGGGSGSAAPSQPSGSGASAQPLFRATIHFLDVRALPPPKPAVELRWLEGRDRSVVEGLWKFILTKAGLVGGTSKGAS</sequence>
<dbReference type="AlphaFoldDB" id="A0AA38LXC0"/>
<feature type="binding site" evidence="6">
    <location>
        <position position="139"/>
    </location>
    <ligand>
        <name>S-adenosyl-L-methionine</name>
        <dbReference type="ChEBI" id="CHEBI:59789"/>
    </ligand>
</feature>
<comment type="similarity">
    <text evidence="1 5">Belongs to the methyltransferase superfamily. METTL16/RlmF family.</text>
</comment>
<dbReference type="GO" id="GO:0008168">
    <property type="term" value="F:methyltransferase activity"/>
    <property type="evidence" value="ECO:0007669"/>
    <property type="project" value="UniProtKB-KW"/>
</dbReference>
<dbReference type="RefSeq" id="XP_052948145.1">
    <property type="nucleotide sequence ID" value="XM_053086541.1"/>
</dbReference>
<keyword evidence="4 6" id="KW-0949">S-adenosyl-L-methionine</keyword>
<dbReference type="GO" id="GO:0005634">
    <property type="term" value="C:nucleus"/>
    <property type="evidence" value="ECO:0007669"/>
    <property type="project" value="TreeGrafter"/>
</dbReference>
<gene>
    <name evidence="8" type="ORF">MKK02DRAFT_22258</name>
</gene>
<feature type="compositionally biased region" description="Low complexity" evidence="7">
    <location>
        <begin position="430"/>
        <end position="442"/>
    </location>
</feature>
<dbReference type="GO" id="GO:0070475">
    <property type="term" value="P:rRNA base methylation"/>
    <property type="evidence" value="ECO:0007669"/>
    <property type="project" value="TreeGrafter"/>
</dbReference>
<comment type="caution">
    <text evidence="8">The sequence shown here is derived from an EMBL/GenBank/DDBJ whole genome shotgun (WGS) entry which is preliminary data.</text>
</comment>
<evidence type="ECO:0000256" key="4">
    <source>
        <dbReference type="ARBA" id="ARBA00022691"/>
    </source>
</evidence>
<dbReference type="InterPro" id="IPR002052">
    <property type="entry name" value="DNA_methylase_N6_adenine_CS"/>
</dbReference>
<feature type="binding site" evidence="6">
    <location>
        <position position="210"/>
    </location>
    <ligand>
        <name>S-adenosyl-L-methionine</name>
        <dbReference type="ChEBI" id="CHEBI:59789"/>
    </ligand>
</feature>
<organism evidence="8 9">
    <name type="scientific">Dioszegia hungarica</name>
    <dbReference type="NCBI Taxonomy" id="4972"/>
    <lineage>
        <taxon>Eukaryota</taxon>
        <taxon>Fungi</taxon>
        <taxon>Dikarya</taxon>
        <taxon>Basidiomycota</taxon>
        <taxon>Agaricomycotina</taxon>
        <taxon>Tremellomycetes</taxon>
        <taxon>Tremellales</taxon>
        <taxon>Bulleribasidiaceae</taxon>
        <taxon>Dioszegia</taxon>
    </lineage>
</organism>
<evidence type="ECO:0000256" key="7">
    <source>
        <dbReference type="SAM" id="MobiDB-lite"/>
    </source>
</evidence>
<dbReference type="CDD" id="cd02440">
    <property type="entry name" value="AdoMet_MTases"/>
    <property type="match status" value="1"/>
</dbReference>
<feature type="region of interest" description="Disordered" evidence="7">
    <location>
        <begin position="417"/>
        <end position="442"/>
    </location>
</feature>
<protein>
    <recommendedName>
        <fullName evidence="10">U6 small nuclear RNA (adenine-(43)-N(6))-methyltransferase</fullName>
    </recommendedName>
</protein>
<feature type="binding site" evidence="6">
    <location>
        <position position="115"/>
    </location>
    <ligand>
        <name>S-adenosyl-L-methionine</name>
        <dbReference type="ChEBI" id="CHEBI:59789"/>
    </ligand>
</feature>
<dbReference type="PANTHER" id="PTHR13393">
    <property type="entry name" value="SAM-DEPENDENT METHYLTRANSFERASE"/>
    <property type="match status" value="1"/>
</dbReference>
<dbReference type="Proteomes" id="UP001164286">
    <property type="component" value="Unassembled WGS sequence"/>
</dbReference>
<evidence type="ECO:0000256" key="5">
    <source>
        <dbReference type="PIRNR" id="PIRNR037350"/>
    </source>
</evidence>
<dbReference type="GO" id="GO:0003676">
    <property type="term" value="F:nucleic acid binding"/>
    <property type="evidence" value="ECO:0007669"/>
    <property type="project" value="InterPro"/>
</dbReference>
<keyword evidence="2 5" id="KW-0489">Methyltransferase</keyword>
<dbReference type="InterPro" id="IPR010286">
    <property type="entry name" value="METTL16/RlmF"/>
</dbReference>
<dbReference type="PROSITE" id="PS00092">
    <property type="entry name" value="N6_MTASE"/>
    <property type="match status" value="1"/>
</dbReference>
<keyword evidence="3 5" id="KW-0808">Transferase</keyword>
<dbReference type="SUPFAM" id="SSF53335">
    <property type="entry name" value="S-adenosyl-L-methionine-dependent methyltransferases"/>
    <property type="match status" value="1"/>
</dbReference>
<feature type="binding site" evidence="6">
    <location>
        <position position="77"/>
    </location>
    <ligand>
        <name>S-adenosyl-L-methionine</name>
        <dbReference type="ChEBI" id="CHEBI:59789"/>
    </ligand>
</feature>
<dbReference type="PANTHER" id="PTHR13393:SF0">
    <property type="entry name" value="RNA N6-ADENOSINE-METHYLTRANSFERASE METTL16"/>
    <property type="match status" value="1"/>
</dbReference>
<feature type="region of interest" description="Disordered" evidence="7">
    <location>
        <begin position="378"/>
        <end position="398"/>
    </location>
</feature>